<dbReference type="EMBL" id="CP092622">
    <property type="protein sequence ID" value="UMM25417.1"/>
    <property type="molecule type" value="Genomic_DNA"/>
</dbReference>
<dbReference type="Proteomes" id="UP000829354">
    <property type="component" value="Chromosome III"/>
</dbReference>
<accession>A0AAE9EQ03</accession>
<gene>
    <name evidence="2" type="ORF">L5515_005254</name>
</gene>
<reference evidence="2 3" key="1">
    <citation type="submission" date="2022-04" db="EMBL/GenBank/DDBJ databases">
        <title>Chromosome-level reference genomes for two strains of Caenorhabditis briggsae: an improved platform for comparative genomics.</title>
        <authorList>
            <person name="Stevens L."/>
            <person name="Andersen E."/>
        </authorList>
    </citation>
    <scope>NUCLEOTIDE SEQUENCE [LARGE SCALE GENOMIC DNA]</scope>
    <source>
        <strain evidence="2">VX34</strain>
        <tissue evidence="2">Whole-organism</tissue>
    </source>
</reference>
<keyword evidence="3" id="KW-1185">Reference proteome</keyword>
<sequence>MSQRHVDSEEPLASSGTPEEPRSYPMLGLNSARSPPFHFRTASQRSAIAKHETQTRNEAAANMSILNFSALNCSFY</sequence>
<protein>
    <submittedName>
        <fullName evidence="2">Uncharacterized protein</fullName>
    </submittedName>
</protein>
<dbReference type="AlphaFoldDB" id="A0AAE9EQ03"/>
<proteinExistence type="predicted"/>
<feature type="region of interest" description="Disordered" evidence="1">
    <location>
        <begin position="1"/>
        <end position="36"/>
    </location>
</feature>
<evidence type="ECO:0000313" key="3">
    <source>
        <dbReference type="Proteomes" id="UP000829354"/>
    </source>
</evidence>
<name>A0AAE9EQ03_CAEBR</name>
<evidence type="ECO:0000313" key="2">
    <source>
        <dbReference type="EMBL" id="UMM25417.1"/>
    </source>
</evidence>
<evidence type="ECO:0000256" key="1">
    <source>
        <dbReference type="SAM" id="MobiDB-lite"/>
    </source>
</evidence>
<organism evidence="2 3">
    <name type="scientific">Caenorhabditis briggsae</name>
    <dbReference type="NCBI Taxonomy" id="6238"/>
    <lineage>
        <taxon>Eukaryota</taxon>
        <taxon>Metazoa</taxon>
        <taxon>Ecdysozoa</taxon>
        <taxon>Nematoda</taxon>
        <taxon>Chromadorea</taxon>
        <taxon>Rhabditida</taxon>
        <taxon>Rhabditina</taxon>
        <taxon>Rhabditomorpha</taxon>
        <taxon>Rhabditoidea</taxon>
        <taxon>Rhabditidae</taxon>
        <taxon>Peloderinae</taxon>
        <taxon>Caenorhabditis</taxon>
    </lineage>
</organism>